<name>A0A936TEY4_9ACTN</name>
<keyword evidence="2" id="KW-1003">Cell membrane</keyword>
<accession>A0A936TEY4</accession>
<feature type="transmembrane region" description="Helical" evidence="6">
    <location>
        <begin position="269"/>
        <end position="289"/>
    </location>
</feature>
<feature type="transmembrane region" description="Helical" evidence="6">
    <location>
        <begin position="193"/>
        <end position="213"/>
    </location>
</feature>
<protein>
    <submittedName>
        <fullName evidence="8">ABC transporter permease</fullName>
    </submittedName>
</protein>
<dbReference type="EMBL" id="JADJZA010000007">
    <property type="protein sequence ID" value="MBK9297194.1"/>
    <property type="molecule type" value="Genomic_DNA"/>
</dbReference>
<feature type="transmembrane region" description="Helical" evidence="6">
    <location>
        <begin position="356"/>
        <end position="378"/>
    </location>
</feature>
<evidence type="ECO:0000256" key="1">
    <source>
        <dbReference type="ARBA" id="ARBA00004651"/>
    </source>
</evidence>
<evidence type="ECO:0000256" key="4">
    <source>
        <dbReference type="ARBA" id="ARBA00022989"/>
    </source>
</evidence>
<comment type="caution">
    <text evidence="8">The sequence shown here is derived from an EMBL/GenBank/DDBJ whole genome shotgun (WGS) entry which is preliminary data.</text>
</comment>
<keyword evidence="3 6" id="KW-0812">Transmembrane</keyword>
<feature type="domain" description="ABC-2 type transporter transmembrane" evidence="7">
    <location>
        <begin position="22"/>
        <end position="375"/>
    </location>
</feature>
<dbReference type="InterPro" id="IPR013525">
    <property type="entry name" value="ABC2_TM"/>
</dbReference>
<evidence type="ECO:0000256" key="2">
    <source>
        <dbReference type="ARBA" id="ARBA00022475"/>
    </source>
</evidence>
<evidence type="ECO:0000256" key="3">
    <source>
        <dbReference type="ARBA" id="ARBA00022692"/>
    </source>
</evidence>
<evidence type="ECO:0000313" key="8">
    <source>
        <dbReference type="EMBL" id="MBK9297194.1"/>
    </source>
</evidence>
<proteinExistence type="predicted"/>
<feature type="transmembrane region" description="Helical" evidence="6">
    <location>
        <begin position="21"/>
        <end position="41"/>
    </location>
</feature>
<feature type="transmembrane region" description="Helical" evidence="6">
    <location>
        <begin position="243"/>
        <end position="263"/>
    </location>
</feature>
<evidence type="ECO:0000259" key="7">
    <source>
        <dbReference type="Pfam" id="PF12698"/>
    </source>
</evidence>
<evidence type="ECO:0000256" key="6">
    <source>
        <dbReference type="SAM" id="Phobius"/>
    </source>
</evidence>
<feature type="transmembrane region" description="Helical" evidence="6">
    <location>
        <begin position="301"/>
        <end position="320"/>
    </location>
</feature>
<dbReference type="Proteomes" id="UP000727993">
    <property type="component" value="Unassembled WGS sequence"/>
</dbReference>
<gene>
    <name evidence="8" type="ORF">IPN02_10270</name>
</gene>
<dbReference type="PANTHER" id="PTHR30294:SF38">
    <property type="entry name" value="TRANSPORT PERMEASE PROTEIN"/>
    <property type="match status" value="1"/>
</dbReference>
<dbReference type="Pfam" id="PF12698">
    <property type="entry name" value="ABC2_membrane_3"/>
    <property type="match status" value="1"/>
</dbReference>
<dbReference type="InterPro" id="IPR051449">
    <property type="entry name" value="ABC-2_transporter_component"/>
</dbReference>
<keyword evidence="5 6" id="KW-0472">Membrane</keyword>
<sequence length="386" mass="40324">MRPVVAIAGIALKRYFRDRSNYFFVLVLPMLLVVAIGLQFGDSGAAGRLILTGSGPLSDRLASALDDQRIAVERSDDAARAKEVVARGRSDAAVIVDPDDETRWSAQQPVEITIIPGSQAGGQATTATVRSVLDSLSLRRAASDALQAQQVEPEEVERALTAAEDAGPTLSVDLVDGDLGEEFSGLGQFDLGAAQQLSLFIFLTALTGSGMLIQSRELGVTRRQLSAPVSSVQVIGGETLGRFGIAFGQGIYMVIGTAVLFGVDWGDPFATTCVVAAFAAVSASAAMVLGSLMDNANAANGVGIGLGLVVAALGGSMLPLELFSDGLMKVSALTPHHWAYEAYSEIQRRGGTISDVLPQLGVLLAMTAVLLPLGAWLLRRSLSRAL</sequence>
<reference evidence="8 9" key="1">
    <citation type="submission" date="2020-10" db="EMBL/GenBank/DDBJ databases">
        <title>Connecting structure to function with the recovery of over 1000 high-quality activated sludge metagenome-assembled genomes encoding full-length rRNA genes using long-read sequencing.</title>
        <authorList>
            <person name="Singleton C.M."/>
            <person name="Petriglieri F."/>
            <person name="Kristensen J.M."/>
            <person name="Kirkegaard R.H."/>
            <person name="Michaelsen T.Y."/>
            <person name="Andersen M.H."/>
            <person name="Karst S.M."/>
            <person name="Dueholm M.S."/>
            <person name="Nielsen P.H."/>
            <person name="Albertsen M."/>
        </authorList>
    </citation>
    <scope>NUCLEOTIDE SEQUENCE [LARGE SCALE GENOMIC DNA]</scope>
    <source>
        <strain evidence="8">Lyne_18-Q3-R50-59_MAXAC.006</strain>
    </source>
</reference>
<evidence type="ECO:0000256" key="5">
    <source>
        <dbReference type="ARBA" id="ARBA00023136"/>
    </source>
</evidence>
<keyword evidence="4 6" id="KW-1133">Transmembrane helix</keyword>
<dbReference type="GO" id="GO:0005886">
    <property type="term" value="C:plasma membrane"/>
    <property type="evidence" value="ECO:0007669"/>
    <property type="project" value="UniProtKB-SubCell"/>
</dbReference>
<dbReference type="GO" id="GO:0140359">
    <property type="term" value="F:ABC-type transporter activity"/>
    <property type="evidence" value="ECO:0007669"/>
    <property type="project" value="InterPro"/>
</dbReference>
<dbReference type="PANTHER" id="PTHR30294">
    <property type="entry name" value="MEMBRANE COMPONENT OF ABC TRANSPORTER YHHJ-RELATED"/>
    <property type="match status" value="1"/>
</dbReference>
<organism evidence="8 9">
    <name type="scientific">Candidatus Neomicrothrix subdominans</name>
    <dbReference type="NCBI Taxonomy" id="2954438"/>
    <lineage>
        <taxon>Bacteria</taxon>
        <taxon>Bacillati</taxon>
        <taxon>Actinomycetota</taxon>
        <taxon>Acidimicrobiia</taxon>
        <taxon>Acidimicrobiales</taxon>
        <taxon>Microthrixaceae</taxon>
        <taxon>Candidatus Neomicrothrix</taxon>
    </lineage>
</organism>
<dbReference type="AlphaFoldDB" id="A0A936TEY4"/>
<comment type="subcellular location">
    <subcellularLocation>
        <location evidence="1">Cell membrane</location>
        <topology evidence="1">Multi-pass membrane protein</topology>
    </subcellularLocation>
</comment>
<evidence type="ECO:0000313" key="9">
    <source>
        <dbReference type="Proteomes" id="UP000727993"/>
    </source>
</evidence>